<feature type="region of interest" description="Disordered" evidence="1">
    <location>
        <begin position="1"/>
        <end position="24"/>
    </location>
</feature>
<dbReference type="InterPro" id="IPR036457">
    <property type="entry name" value="PPM-type-like_dom_sf"/>
</dbReference>
<feature type="domain" description="PPM-type phosphatase" evidence="2">
    <location>
        <begin position="41"/>
        <end position="347"/>
    </location>
</feature>
<dbReference type="AlphaFoldDB" id="A0AA36NFJ8"/>
<dbReference type="PROSITE" id="PS51746">
    <property type="entry name" value="PPM_2"/>
    <property type="match status" value="1"/>
</dbReference>
<dbReference type="PANTHER" id="PTHR13832">
    <property type="entry name" value="PROTEIN PHOSPHATASE 2C"/>
    <property type="match status" value="1"/>
</dbReference>
<name>A0AA36NFJ8_9DINO</name>
<evidence type="ECO:0000313" key="3">
    <source>
        <dbReference type="EMBL" id="CAJ1410795.1"/>
    </source>
</evidence>
<organism evidence="3 4">
    <name type="scientific">Effrenium voratum</name>
    <dbReference type="NCBI Taxonomy" id="2562239"/>
    <lineage>
        <taxon>Eukaryota</taxon>
        <taxon>Sar</taxon>
        <taxon>Alveolata</taxon>
        <taxon>Dinophyceae</taxon>
        <taxon>Suessiales</taxon>
        <taxon>Symbiodiniaceae</taxon>
        <taxon>Effrenium</taxon>
    </lineage>
</organism>
<evidence type="ECO:0000313" key="4">
    <source>
        <dbReference type="Proteomes" id="UP001178507"/>
    </source>
</evidence>
<gene>
    <name evidence="3" type="ORF">EVOR1521_LOCUS31556</name>
</gene>
<dbReference type="PANTHER" id="PTHR13832:SF840">
    <property type="entry name" value="PROTEIN PHOSPHATASE 2C 60-RELATED"/>
    <property type="match status" value="1"/>
</dbReference>
<dbReference type="InterPro" id="IPR015655">
    <property type="entry name" value="PP2C"/>
</dbReference>
<dbReference type="CDD" id="cd00143">
    <property type="entry name" value="PP2Cc"/>
    <property type="match status" value="1"/>
</dbReference>
<dbReference type="GO" id="GO:0004722">
    <property type="term" value="F:protein serine/threonine phosphatase activity"/>
    <property type="evidence" value="ECO:0007669"/>
    <property type="project" value="InterPro"/>
</dbReference>
<sequence length="378" mass="40635">MGGRAGVCLRGDEEGTDEEIGERSPVTQKNCRDGLAMGNLAWSSAEMQGWRESMEDAHLAISCLREVVVSQNQAASVDMGWNIGLFGVLDGHGGFQVAKFCERHLPEAIASRPSANMGAAMAEAFVEMDQQLKGAEGLKELRRLSALAKSIRIRRQTAEGMGTTAVVCCVGPTTLVVANAGDSRAVLCRRGQAIDLSQDHKPDVPEERARIEHAGGWIQPGSVSRVNGDLSLSRALGDLEYKLNDNLPPEGQIVSAVPEVCSVARHPHDEFLLLACDGVWDVLSSQQAVDFVRAQLGDRSSWATRLASGQLRGSEILGRLLDRCLSPNLASTAGLGGDNMTAVLVLFLPQWGGCGYTPHWCANPHQVHLRALRLLEAN</sequence>
<dbReference type="SMART" id="SM00332">
    <property type="entry name" value="PP2Cc"/>
    <property type="match status" value="1"/>
</dbReference>
<dbReference type="InterPro" id="IPR001932">
    <property type="entry name" value="PPM-type_phosphatase-like_dom"/>
</dbReference>
<evidence type="ECO:0000259" key="2">
    <source>
        <dbReference type="PROSITE" id="PS51746"/>
    </source>
</evidence>
<dbReference type="Proteomes" id="UP001178507">
    <property type="component" value="Unassembled WGS sequence"/>
</dbReference>
<protein>
    <recommendedName>
        <fullName evidence="2">PPM-type phosphatase domain-containing protein</fullName>
    </recommendedName>
</protein>
<reference evidence="3" key="1">
    <citation type="submission" date="2023-08" db="EMBL/GenBank/DDBJ databases">
        <authorList>
            <person name="Chen Y."/>
            <person name="Shah S."/>
            <person name="Dougan E. K."/>
            <person name="Thang M."/>
            <person name="Chan C."/>
        </authorList>
    </citation>
    <scope>NUCLEOTIDE SEQUENCE</scope>
</reference>
<comment type="caution">
    <text evidence="3">The sequence shown here is derived from an EMBL/GenBank/DDBJ whole genome shotgun (WGS) entry which is preliminary data.</text>
</comment>
<dbReference type="Gene3D" id="3.60.40.10">
    <property type="entry name" value="PPM-type phosphatase domain"/>
    <property type="match status" value="1"/>
</dbReference>
<accession>A0AA36NFJ8</accession>
<proteinExistence type="predicted"/>
<keyword evidence="4" id="KW-1185">Reference proteome</keyword>
<dbReference type="SUPFAM" id="SSF81606">
    <property type="entry name" value="PP2C-like"/>
    <property type="match status" value="1"/>
</dbReference>
<dbReference type="Pfam" id="PF00481">
    <property type="entry name" value="PP2C"/>
    <property type="match status" value="1"/>
</dbReference>
<evidence type="ECO:0000256" key="1">
    <source>
        <dbReference type="SAM" id="MobiDB-lite"/>
    </source>
</evidence>
<dbReference type="EMBL" id="CAUJNA010003840">
    <property type="protein sequence ID" value="CAJ1410795.1"/>
    <property type="molecule type" value="Genomic_DNA"/>
</dbReference>